<evidence type="ECO:0000256" key="4">
    <source>
        <dbReference type="ARBA" id="ARBA00048391"/>
    </source>
</evidence>
<gene>
    <name evidence="5" type="primary">prmC</name>
    <name evidence="8" type="ORF">SAMN04488047_10719</name>
</gene>
<dbReference type="InterPro" id="IPR002052">
    <property type="entry name" value="DNA_methylase_N6_adenine_CS"/>
</dbReference>
<feature type="domain" description="Methyltransferase small" evidence="6">
    <location>
        <begin position="103"/>
        <end position="189"/>
    </location>
</feature>
<dbReference type="HAMAP" id="MF_02126">
    <property type="entry name" value="RF_methyltr_PrmC"/>
    <property type="match status" value="1"/>
</dbReference>
<feature type="binding site" evidence="5">
    <location>
        <position position="182"/>
    </location>
    <ligand>
        <name>S-adenosyl-L-methionine</name>
        <dbReference type="ChEBI" id="CHEBI:59789"/>
    </ligand>
</feature>
<accession>A0A1I5QM44</accession>
<feature type="binding site" evidence="5">
    <location>
        <begin position="116"/>
        <end position="120"/>
    </location>
    <ligand>
        <name>S-adenosyl-L-methionine</name>
        <dbReference type="ChEBI" id="CHEBI:59789"/>
    </ligand>
</feature>
<dbReference type="Proteomes" id="UP000199356">
    <property type="component" value="Unassembled WGS sequence"/>
</dbReference>
<organism evidence="8 9">
    <name type="scientific">Tranquillimonas alkanivorans</name>
    <dbReference type="NCBI Taxonomy" id="441119"/>
    <lineage>
        <taxon>Bacteria</taxon>
        <taxon>Pseudomonadati</taxon>
        <taxon>Pseudomonadota</taxon>
        <taxon>Alphaproteobacteria</taxon>
        <taxon>Rhodobacterales</taxon>
        <taxon>Roseobacteraceae</taxon>
        <taxon>Tranquillimonas</taxon>
    </lineage>
</organism>
<dbReference type="PANTHER" id="PTHR18895">
    <property type="entry name" value="HEMK METHYLTRANSFERASE"/>
    <property type="match status" value="1"/>
</dbReference>
<reference evidence="8 9" key="1">
    <citation type="submission" date="2016-10" db="EMBL/GenBank/DDBJ databases">
        <authorList>
            <person name="de Groot N.N."/>
        </authorList>
    </citation>
    <scope>NUCLEOTIDE SEQUENCE [LARGE SCALE GENOMIC DNA]</scope>
    <source>
        <strain evidence="8 9">DSM 19547</strain>
    </source>
</reference>
<dbReference type="Gene3D" id="3.40.50.150">
    <property type="entry name" value="Vaccinia Virus protein VP39"/>
    <property type="match status" value="1"/>
</dbReference>
<evidence type="ECO:0000313" key="9">
    <source>
        <dbReference type="Proteomes" id="UP000199356"/>
    </source>
</evidence>
<dbReference type="OrthoDB" id="9800643at2"/>
<evidence type="ECO:0000256" key="3">
    <source>
        <dbReference type="ARBA" id="ARBA00022691"/>
    </source>
</evidence>
<dbReference type="CDD" id="cd02440">
    <property type="entry name" value="AdoMet_MTases"/>
    <property type="match status" value="1"/>
</dbReference>
<dbReference type="Pfam" id="PF17827">
    <property type="entry name" value="PrmC_N"/>
    <property type="match status" value="1"/>
</dbReference>
<dbReference type="GO" id="GO:0003676">
    <property type="term" value="F:nucleic acid binding"/>
    <property type="evidence" value="ECO:0007669"/>
    <property type="project" value="InterPro"/>
</dbReference>
<evidence type="ECO:0000259" key="6">
    <source>
        <dbReference type="Pfam" id="PF05175"/>
    </source>
</evidence>
<evidence type="ECO:0000259" key="7">
    <source>
        <dbReference type="Pfam" id="PF17827"/>
    </source>
</evidence>
<comment type="similarity">
    <text evidence="5">Belongs to the protein N5-glutamine methyltransferase family. PrmC subfamily.</text>
</comment>
<evidence type="ECO:0000313" key="8">
    <source>
        <dbReference type="EMBL" id="SFP47339.1"/>
    </source>
</evidence>
<dbReference type="InterPro" id="IPR007848">
    <property type="entry name" value="Small_mtfrase_dom"/>
</dbReference>
<dbReference type="EC" id="2.1.1.297" evidence="5"/>
<name>A0A1I5QM44_9RHOB</name>
<dbReference type="SUPFAM" id="SSF53335">
    <property type="entry name" value="S-adenosyl-L-methionine-dependent methyltransferases"/>
    <property type="match status" value="1"/>
</dbReference>
<dbReference type="PANTHER" id="PTHR18895:SF74">
    <property type="entry name" value="MTRF1L RELEASE FACTOR GLUTAMINE METHYLTRANSFERASE"/>
    <property type="match status" value="1"/>
</dbReference>
<protein>
    <recommendedName>
        <fullName evidence="5">Release factor glutamine methyltransferase</fullName>
        <shortName evidence="5">RF MTase</shortName>
        <ecNumber evidence="5">2.1.1.297</ecNumber>
    </recommendedName>
    <alternativeName>
        <fullName evidence="5">N5-glutamine methyltransferase PrmC</fullName>
    </alternativeName>
    <alternativeName>
        <fullName evidence="5">Protein-(glutamine-N5) MTase PrmC</fullName>
    </alternativeName>
    <alternativeName>
        <fullName evidence="5">Protein-glutamine N-methyltransferase PrmC</fullName>
    </alternativeName>
</protein>
<dbReference type="EMBL" id="FOXA01000007">
    <property type="protein sequence ID" value="SFP47339.1"/>
    <property type="molecule type" value="Genomic_DNA"/>
</dbReference>
<dbReference type="STRING" id="441119.SAMN04488047_10719"/>
<dbReference type="InterPro" id="IPR050320">
    <property type="entry name" value="N5-glutamine_MTase"/>
</dbReference>
<dbReference type="NCBIfam" id="TIGR00536">
    <property type="entry name" value="hemK_fam"/>
    <property type="match status" value="1"/>
</dbReference>
<evidence type="ECO:0000256" key="2">
    <source>
        <dbReference type="ARBA" id="ARBA00022679"/>
    </source>
</evidence>
<dbReference type="GO" id="GO:0032259">
    <property type="term" value="P:methylation"/>
    <property type="evidence" value="ECO:0007669"/>
    <property type="project" value="UniProtKB-KW"/>
</dbReference>
<dbReference type="NCBIfam" id="TIGR03534">
    <property type="entry name" value="RF_mod_PrmC"/>
    <property type="match status" value="1"/>
</dbReference>
<dbReference type="InterPro" id="IPR004556">
    <property type="entry name" value="HemK-like"/>
</dbReference>
<evidence type="ECO:0000256" key="1">
    <source>
        <dbReference type="ARBA" id="ARBA00022603"/>
    </source>
</evidence>
<dbReference type="GO" id="GO:0102559">
    <property type="term" value="F:peptide chain release factor N(5)-glutamine methyltransferase activity"/>
    <property type="evidence" value="ECO:0007669"/>
    <property type="project" value="UniProtKB-EC"/>
</dbReference>
<dbReference type="PROSITE" id="PS00092">
    <property type="entry name" value="N6_MTASE"/>
    <property type="match status" value="1"/>
</dbReference>
<keyword evidence="9" id="KW-1185">Reference proteome</keyword>
<dbReference type="Pfam" id="PF05175">
    <property type="entry name" value="MTS"/>
    <property type="match status" value="1"/>
</dbReference>
<keyword evidence="2 5" id="KW-0808">Transferase</keyword>
<keyword evidence="3 5" id="KW-0949">S-adenosyl-L-methionine</keyword>
<feature type="binding site" evidence="5">
    <location>
        <position position="139"/>
    </location>
    <ligand>
        <name>S-adenosyl-L-methionine</name>
        <dbReference type="ChEBI" id="CHEBI:59789"/>
    </ligand>
</feature>
<comment type="function">
    <text evidence="5">Methylates the class 1 translation termination release factors RF1/PrfA and RF2/PrfB on the glutamine residue of the universally conserved GGQ motif.</text>
</comment>
<dbReference type="RefSeq" id="WP_093421195.1">
    <property type="nucleotide sequence ID" value="NZ_FOXA01000007.1"/>
</dbReference>
<sequence length="276" mass="29591">MSWTHLLAQAAAELRAAGVPDPMRDARRLLAHALDAPTERLTLLLGDPVEAGAEARFRAAVARRVRREPVSQITGRRAFWGRDFRVSRAVLDPRPETETLVALALDAPFKRVLDIGTGSGCILATLLAERPGARGTGTDVSDEALEVAAENAARLGVAGRAEFRRTEWARDVAGPFDLIVSNPPYIAAAEMPDLSPEVREWEPRLALTDGGDGLTAYRAIADQAPALLGPGGRLIVEIGPTQGAQVAALFVEGGLEEVRLHHDLDGRDRCVSARHA</sequence>
<keyword evidence="1 5" id="KW-0489">Methyltransferase</keyword>
<dbReference type="AlphaFoldDB" id="A0A1I5QM44"/>
<dbReference type="Gene3D" id="1.10.8.10">
    <property type="entry name" value="DNA helicase RuvA subunit, C-terminal domain"/>
    <property type="match status" value="1"/>
</dbReference>
<feature type="binding site" evidence="5">
    <location>
        <position position="168"/>
    </location>
    <ligand>
        <name>S-adenosyl-L-methionine</name>
        <dbReference type="ChEBI" id="CHEBI:59789"/>
    </ligand>
</feature>
<dbReference type="InterPro" id="IPR029063">
    <property type="entry name" value="SAM-dependent_MTases_sf"/>
</dbReference>
<evidence type="ECO:0000256" key="5">
    <source>
        <dbReference type="HAMAP-Rule" id="MF_02126"/>
    </source>
</evidence>
<feature type="binding site" evidence="5">
    <location>
        <begin position="182"/>
        <end position="185"/>
    </location>
    <ligand>
        <name>substrate</name>
    </ligand>
</feature>
<feature type="domain" description="Release factor glutamine methyltransferase N-terminal" evidence="7">
    <location>
        <begin position="6"/>
        <end position="75"/>
    </location>
</feature>
<dbReference type="InterPro" id="IPR040758">
    <property type="entry name" value="PrmC_N"/>
</dbReference>
<dbReference type="InterPro" id="IPR019874">
    <property type="entry name" value="RF_methyltr_PrmC"/>
</dbReference>
<comment type="catalytic activity">
    <reaction evidence="4 5">
        <text>L-glutaminyl-[peptide chain release factor] + S-adenosyl-L-methionine = N(5)-methyl-L-glutaminyl-[peptide chain release factor] + S-adenosyl-L-homocysteine + H(+)</text>
        <dbReference type="Rhea" id="RHEA:42896"/>
        <dbReference type="Rhea" id="RHEA-COMP:10271"/>
        <dbReference type="Rhea" id="RHEA-COMP:10272"/>
        <dbReference type="ChEBI" id="CHEBI:15378"/>
        <dbReference type="ChEBI" id="CHEBI:30011"/>
        <dbReference type="ChEBI" id="CHEBI:57856"/>
        <dbReference type="ChEBI" id="CHEBI:59789"/>
        <dbReference type="ChEBI" id="CHEBI:61891"/>
        <dbReference type="EC" id="2.1.1.297"/>
    </reaction>
</comment>
<proteinExistence type="inferred from homology"/>